<dbReference type="InterPro" id="IPR045076">
    <property type="entry name" value="MutS"/>
</dbReference>
<name>A0A4R9M6R0_9LEPT</name>
<evidence type="ECO:0000256" key="4">
    <source>
        <dbReference type="SAM" id="Phobius"/>
    </source>
</evidence>
<dbReference type="PANTHER" id="PTHR11361">
    <property type="entry name" value="DNA MISMATCH REPAIR PROTEIN MUTS FAMILY MEMBER"/>
    <property type="match status" value="1"/>
</dbReference>
<dbReference type="GO" id="GO:0006298">
    <property type="term" value="P:mismatch repair"/>
    <property type="evidence" value="ECO:0007669"/>
    <property type="project" value="InterPro"/>
</dbReference>
<dbReference type="GO" id="GO:0030983">
    <property type="term" value="F:mismatched DNA binding"/>
    <property type="evidence" value="ECO:0007669"/>
    <property type="project" value="InterPro"/>
</dbReference>
<evidence type="ECO:0000256" key="3">
    <source>
        <dbReference type="ARBA" id="ARBA00023125"/>
    </source>
</evidence>
<sequence length="564" mass="65727">MPKKKSQLRRLSLYRLASFTSVFVLYFSLYLSRVSLTGYLWLLLPILVFAVLVSLYQKRKKNLEKLENTEFLISRELFRQEGDLKKIKTRETWEYPEWVKNHPLSIDLDLTTKHGLIAYLDTTVSQEAWDLFLNRLLRTKQENPKILQNEVLSILKNRTLGYHLLRKSMRSGDDRDLKTEIYESKTEFRFWEKRKFLKLIYRLLGIFTPLWLLVSTVFNFPLAASLLFLNILIFITYRKESLKHWNQIRKLKNNLDHLESAWKRLHPGRRKEIFSLAKPIHSLGDSSEFLVSPIPHFFLNAICLWDLWKLDTYGHWLKQWESVWNELRDSWIRTDSLLPLAHFSFLHPEFAFPKWNETGEISANDLGHPLIKESARVTNPLANLQRGDLFIITGSNMSGKTTYLRAIAVSILLAGSGGPIVGSSMNLPEFKIHTLIRSQDSLEDGVSFFYSEVRRLSQIIRESDSDSAVSILFLDEILKGTNSKERQIATREILEALRDKGAIVFLTTHDLQLAEIPNAKLFHFTELEKDGEMIFDYKIREGISKTTNALRILKKEGIPIRGEV</sequence>
<dbReference type="Gene3D" id="3.40.50.300">
    <property type="entry name" value="P-loop containing nucleotide triphosphate hydrolases"/>
    <property type="match status" value="1"/>
</dbReference>
<keyword evidence="3" id="KW-0238">DNA-binding</keyword>
<gene>
    <name evidence="6" type="ORF">EHS15_01200</name>
</gene>
<evidence type="ECO:0000259" key="5">
    <source>
        <dbReference type="SMART" id="SM00534"/>
    </source>
</evidence>
<dbReference type="OrthoDB" id="9802448at2"/>
<dbReference type="EMBL" id="RQHW01000003">
    <property type="protein sequence ID" value="TGN20839.1"/>
    <property type="molecule type" value="Genomic_DNA"/>
</dbReference>
<keyword evidence="4" id="KW-1133">Transmembrane helix</keyword>
<comment type="caution">
    <text evidence="6">The sequence shown here is derived from an EMBL/GenBank/DDBJ whole genome shotgun (WGS) entry which is preliminary data.</text>
</comment>
<dbReference type="Proteomes" id="UP000298058">
    <property type="component" value="Unassembled WGS sequence"/>
</dbReference>
<organism evidence="6 7">
    <name type="scientific">Leptospira idonii</name>
    <dbReference type="NCBI Taxonomy" id="1193500"/>
    <lineage>
        <taxon>Bacteria</taxon>
        <taxon>Pseudomonadati</taxon>
        <taxon>Spirochaetota</taxon>
        <taxon>Spirochaetia</taxon>
        <taxon>Leptospirales</taxon>
        <taxon>Leptospiraceae</taxon>
        <taxon>Leptospira</taxon>
    </lineage>
</organism>
<dbReference type="GO" id="GO:0140664">
    <property type="term" value="F:ATP-dependent DNA damage sensor activity"/>
    <property type="evidence" value="ECO:0007669"/>
    <property type="project" value="InterPro"/>
</dbReference>
<keyword evidence="4" id="KW-0812">Transmembrane</keyword>
<evidence type="ECO:0000313" key="7">
    <source>
        <dbReference type="Proteomes" id="UP000298058"/>
    </source>
</evidence>
<accession>A0A4R9M6R0</accession>
<keyword evidence="7" id="KW-1185">Reference proteome</keyword>
<evidence type="ECO:0000256" key="1">
    <source>
        <dbReference type="ARBA" id="ARBA00022741"/>
    </source>
</evidence>
<keyword evidence="2" id="KW-0067">ATP-binding</keyword>
<reference evidence="6" key="1">
    <citation type="journal article" date="2019" name="PLoS Negl. Trop. Dis.">
        <title>Revisiting the worldwide diversity of Leptospira species in the environment.</title>
        <authorList>
            <person name="Vincent A.T."/>
            <person name="Schiettekatte O."/>
            <person name="Bourhy P."/>
            <person name="Veyrier F.J."/>
            <person name="Picardeau M."/>
        </authorList>
    </citation>
    <scope>NUCLEOTIDE SEQUENCE [LARGE SCALE GENOMIC DNA]</scope>
    <source>
        <strain evidence="6">201300427</strain>
    </source>
</reference>
<dbReference type="GO" id="GO:0005829">
    <property type="term" value="C:cytosol"/>
    <property type="evidence" value="ECO:0007669"/>
    <property type="project" value="TreeGrafter"/>
</dbReference>
<dbReference type="AlphaFoldDB" id="A0A4R9M6R0"/>
<evidence type="ECO:0000256" key="2">
    <source>
        <dbReference type="ARBA" id="ARBA00022840"/>
    </source>
</evidence>
<keyword evidence="1" id="KW-0547">Nucleotide-binding</keyword>
<dbReference type="GO" id="GO:0005524">
    <property type="term" value="F:ATP binding"/>
    <property type="evidence" value="ECO:0007669"/>
    <property type="project" value="UniProtKB-KW"/>
</dbReference>
<dbReference type="PANTHER" id="PTHR11361:SF99">
    <property type="entry name" value="DNA MISMATCH REPAIR PROTEIN"/>
    <property type="match status" value="1"/>
</dbReference>
<dbReference type="InterPro" id="IPR000432">
    <property type="entry name" value="DNA_mismatch_repair_MutS_C"/>
</dbReference>
<dbReference type="SUPFAM" id="SSF52540">
    <property type="entry name" value="P-loop containing nucleoside triphosphate hydrolases"/>
    <property type="match status" value="1"/>
</dbReference>
<keyword evidence="4" id="KW-0472">Membrane</keyword>
<feature type="domain" description="DNA mismatch repair proteins mutS family" evidence="5">
    <location>
        <begin position="387"/>
        <end position="562"/>
    </location>
</feature>
<protein>
    <submittedName>
        <fullName evidence="6">DNA mismatch repair protein</fullName>
    </submittedName>
</protein>
<dbReference type="SMART" id="SM00534">
    <property type="entry name" value="MUTSac"/>
    <property type="match status" value="1"/>
</dbReference>
<dbReference type="InterPro" id="IPR027417">
    <property type="entry name" value="P-loop_NTPase"/>
</dbReference>
<feature type="transmembrane region" description="Helical" evidence="4">
    <location>
        <begin position="196"/>
        <end position="214"/>
    </location>
</feature>
<feature type="transmembrane region" description="Helical" evidence="4">
    <location>
        <begin position="38"/>
        <end position="56"/>
    </location>
</feature>
<proteinExistence type="predicted"/>
<feature type="transmembrane region" description="Helical" evidence="4">
    <location>
        <begin position="12"/>
        <end position="32"/>
    </location>
</feature>
<dbReference type="Pfam" id="PF00488">
    <property type="entry name" value="MutS_V"/>
    <property type="match status" value="1"/>
</dbReference>
<evidence type="ECO:0000313" key="6">
    <source>
        <dbReference type="EMBL" id="TGN20839.1"/>
    </source>
</evidence>